<gene>
    <name evidence="1" type="ORF">HPB50_012399</name>
</gene>
<keyword evidence="2" id="KW-1185">Reference proteome</keyword>
<sequence>MPAISCHARRAIQMNRGHRPFYAAARHWTRPYPPASECPPPNRHQRRIPAGGPRTIVTWTLWTRLAPPLAGHLGFPGSYNPDQPLGIHEPRLRSRSEETFLRSGNRRCPWPLTYTPEEARFLCPTCGVPEMHWRQYQNEALHQTRLAPLRATAGHAPRAPPPLLP</sequence>
<dbReference type="EMBL" id="CM023490">
    <property type="protein sequence ID" value="KAH6942941.1"/>
    <property type="molecule type" value="Genomic_DNA"/>
</dbReference>
<protein>
    <submittedName>
        <fullName evidence="1">Uncharacterized protein</fullName>
    </submittedName>
</protein>
<accession>A0ACB7T9K9</accession>
<name>A0ACB7T9K9_HYAAI</name>
<evidence type="ECO:0000313" key="1">
    <source>
        <dbReference type="EMBL" id="KAH6942941.1"/>
    </source>
</evidence>
<dbReference type="Proteomes" id="UP000821845">
    <property type="component" value="Chromosome 10"/>
</dbReference>
<organism evidence="1 2">
    <name type="scientific">Hyalomma asiaticum</name>
    <name type="common">Tick</name>
    <dbReference type="NCBI Taxonomy" id="266040"/>
    <lineage>
        <taxon>Eukaryota</taxon>
        <taxon>Metazoa</taxon>
        <taxon>Ecdysozoa</taxon>
        <taxon>Arthropoda</taxon>
        <taxon>Chelicerata</taxon>
        <taxon>Arachnida</taxon>
        <taxon>Acari</taxon>
        <taxon>Parasitiformes</taxon>
        <taxon>Ixodida</taxon>
        <taxon>Ixodoidea</taxon>
        <taxon>Ixodidae</taxon>
        <taxon>Hyalomminae</taxon>
        <taxon>Hyalomma</taxon>
    </lineage>
</organism>
<evidence type="ECO:0000313" key="2">
    <source>
        <dbReference type="Proteomes" id="UP000821845"/>
    </source>
</evidence>
<reference evidence="1" key="1">
    <citation type="submission" date="2020-05" db="EMBL/GenBank/DDBJ databases">
        <title>Large-scale comparative analyses of tick genomes elucidate their genetic diversity and vector capacities.</title>
        <authorList>
            <person name="Jia N."/>
            <person name="Wang J."/>
            <person name="Shi W."/>
            <person name="Du L."/>
            <person name="Sun Y."/>
            <person name="Zhan W."/>
            <person name="Jiang J."/>
            <person name="Wang Q."/>
            <person name="Zhang B."/>
            <person name="Ji P."/>
            <person name="Sakyi L.B."/>
            <person name="Cui X."/>
            <person name="Yuan T."/>
            <person name="Jiang B."/>
            <person name="Yang W."/>
            <person name="Lam T.T.-Y."/>
            <person name="Chang Q."/>
            <person name="Ding S."/>
            <person name="Wang X."/>
            <person name="Zhu J."/>
            <person name="Ruan X."/>
            <person name="Zhao L."/>
            <person name="Wei J."/>
            <person name="Que T."/>
            <person name="Du C."/>
            <person name="Cheng J."/>
            <person name="Dai P."/>
            <person name="Han X."/>
            <person name="Huang E."/>
            <person name="Gao Y."/>
            <person name="Liu J."/>
            <person name="Shao H."/>
            <person name="Ye R."/>
            <person name="Li L."/>
            <person name="Wei W."/>
            <person name="Wang X."/>
            <person name="Wang C."/>
            <person name="Yang T."/>
            <person name="Huo Q."/>
            <person name="Li W."/>
            <person name="Guo W."/>
            <person name="Chen H."/>
            <person name="Zhou L."/>
            <person name="Ni X."/>
            <person name="Tian J."/>
            <person name="Zhou Y."/>
            <person name="Sheng Y."/>
            <person name="Liu T."/>
            <person name="Pan Y."/>
            <person name="Xia L."/>
            <person name="Li J."/>
            <person name="Zhao F."/>
            <person name="Cao W."/>
        </authorList>
    </citation>
    <scope>NUCLEOTIDE SEQUENCE</scope>
    <source>
        <strain evidence="1">Hyas-2018</strain>
    </source>
</reference>
<comment type="caution">
    <text evidence="1">The sequence shown here is derived from an EMBL/GenBank/DDBJ whole genome shotgun (WGS) entry which is preliminary data.</text>
</comment>
<proteinExistence type="predicted"/>